<evidence type="ECO:0000256" key="3">
    <source>
        <dbReference type="SAM" id="MobiDB-lite"/>
    </source>
</evidence>
<organism evidence="4 5">
    <name type="scientific">Malassezia obtusa</name>
    <dbReference type="NCBI Taxonomy" id="76774"/>
    <lineage>
        <taxon>Eukaryota</taxon>
        <taxon>Fungi</taxon>
        <taxon>Dikarya</taxon>
        <taxon>Basidiomycota</taxon>
        <taxon>Ustilaginomycotina</taxon>
        <taxon>Malasseziomycetes</taxon>
        <taxon>Malasseziales</taxon>
        <taxon>Malasseziaceae</taxon>
        <taxon>Malassezia</taxon>
    </lineage>
</organism>
<dbReference type="EMBL" id="CP119939">
    <property type="protein sequence ID" value="WFD03874.1"/>
    <property type="molecule type" value="Genomic_DNA"/>
</dbReference>
<keyword evidence="5" id="KW-1185">Reference proteome</keyword>
<dbReference type="EC" id="3.1.26.5" evidence="4"/>
<dbReference type="AlphaFoldDB" id="A0AAF0IU33"/>
<dbReference type="InterPro" id="IPR016848">
    <property type="entry name" value="RNase_P/MRP_Rpp29-subunit"/>
</dbReference>
<evidence type="ECO:0000313" key="5">
    <source>
        <dbReference type="Proteomes" id="UP001214603"/>
    </source>
</evidence>
<dbReference type="PANTHER" id="PTHR13348">
    <property type="entry name" value="RIBONUCLEASE P SUBUNIT P29"/>
    <property type="match status" value="1"/>
</dbReference>
<dbReference type="InterPro" id="IPR036980">
    <property type="entry name" value="RNase_P/MRP_Rpp29_sf"/>
</dbReference>
<dbReference type="Gene3D" id="2.30.30.210">
    <property type="entry name" value="Ribonuclease P/MRP, subunit p29"/>
    <property type="match status" value="1"/>
</dbReference>
<comment type="subcellular location">
    <subcellularLocation>
        <location evidence="1">Nucleus</location>
    </subcellularLocation>
</comment>
<dbReference type="PANTHER" id="PTHR13348:SF0">
    <property type="entry name" value="RIBONUCLEASE P PROTEIN SUBUNIT P29"/>
    <property type="match status" value="1"/>
</dbReference>
<evidence type="ECO:0000313" key="4">
    <source>
        <dbReference type="EMBL" id="WFD03874.1"/>
    </source>
</evidence>
<feature type="region of interest" description="Disordered" evidence="3">
    <location>
        <begin position="51"/>
        <end position="80"/>
    </location>
</feature>
<dbReference type="InterPro" id="IPR023534">
    <property type="entry name" value="Rof/RNase_P-like"/>
</dbReference>
<keyword evidence="4" id="KW-0378">Hydrolase</keyword>
<dbReference type="InterPro" id="IPR002730">
    <property type="entry name" value="Rpp29/RNP1"/>
</dbReference>
<dbReference type="GO" id="GO:0030677">
    <property type="term" value="C:ribonuclease P complex"/>
    <property type="evidence" value="ECO:0007669"/>
    <property type="project" value="InterPro"/>
</dbReference>
<dbReference type="GO" id="GO:0033204">
    <property type="term" value="F:ribonuclease P RNA binding"/>
    <property type="evidence" value="ECO:0007669"/>
    <property type="project" value="InterPro"/>
</dbReference>
<sequence length="234" mass="25835">MDAREVVQAVLGAEPGADEHYASRVQGKRVQLANVDRAAPPPATAMLARQARRAERRARRAQHRAAAPSSRETRAPPRPRVLPYTQAEPLHALWLQYVQNLVSLPELAAGAEPEKALAQAVSGASQMQTMQNTLLKADWTGAKLSVVQSTNPALVRLCGIVVQETHETFLLVPENEERVRMVPKQNTVFRVVIPATRAPDAPRLTLDLFGNQMRYTLPARATRKHKARKTVELG</sequence>
<evidence type="ECO:0000256" key="2">
    <source>
        <dbReference type="ARBA" id="ARBA00006181"/>
    </source>
</evidence>
<dbReference type="Pfam" id="PF01868">
    <property type="entry name" value="RNase_P-MRP_p29"/>
    <property type="match status" value="1"/>
</dbReference>
<dbReference type="SMART" id="SM00538">
    <property type="entry name" value="POP4"/>
    <property type="match status" value="1"/>
</dbReference>
<evidence type="ECO:0000256" key="1">
    <source>
        <dbReference type="ARBA" id="ARBA00004123"/>
    </source>
</evidence>
<proteinExistence type="inferred from homology"/>
<feature type="compositionally biased region" description="Basic residues" evidence="3">
    <location>
        <begin position="51"/>
        <end position="63"/>
    </location>
</feature>
<dbReference type="GO" id="GO:0005634">
    <property type="term" value="C:nucleus"/>
    <property type="evidence" value="ECO:0007669"/>
    <property type="project" value="UniProtKB-SubCell"/>
</dbReference>
<reference evidence="4" key="1">
    <citation type="submission" date="2023-03" db="EMBL/GenBank/DDBJ databases">
        <title>Mating type loci evolution in Malassezia.</title>
        <authorList>
            <person name="Coelho M.A."/>
        </authorList>
    </citation>
    <scope>NUCLEOTIDE SEQUENCE</scope>
    <source>
        <strain evidence="4">CBS 7876</strain>
    </source>
</reference>
<dbReference type="GO" id="GO:0001682">
    <property type="term" value="P:tRNA 5'-leader removal"/>
    <property type="evidence" value="ECO:0007669"/>
    <property type="project" value="InterPro"/>
</dbReference>
<protein>
    <submittedName>
        <fullName evidence="4">Ribonuclease P</fullName>
        <ecNumber evidence="4">3.1.26.5</ecNumber>
    </submittedName>
</protein>
<gene>
    <name evidence="4" type="ORF">MOBT1_002570</name>
</gene>
<dbReference type="GO" id="GO:0006364">
    <property type="term" value="P:rRNA processing"/>
    <property type="evidence" value="ECO:0007669"/>
    <property type="project" value="TreeGrafter"/>
</dbReference>
<comment type="similarity">
    <text evidence="2">Belongs to the eukaryotic/archaeal RNase P protein component 1 family.</text>
</comment>
<dbReference type="Proteomes" id="UP001214603">
    <property type="component" value="Chromosome 6"/>
</dbReference>
<dbReference type="GO" id="GO:0000172">
    <property type="term" value="C:ribonuclease MRP complex"/>
    <property type="evidence" value="ECO:0007669"/>
    <property type="project" value="InterPro"/>
</dbReference>
<dbReference type="GO" id="GO:0004526">
    <property type="term" value="F:ribonuclease P activity"/>
    <property type="evidence" value="ECO:0007669"/>
    <property type="project" value="UniProtKB-EC"/>
</dbReference>
<name>A0AAF0IU33_9BASI</name>
<accession>A0AAF0IU33</accession>
<dbReference type="SUPFAM" id="SSF101744">
    <property type="entry name" value="Rof/RNase P subunit-like"/>
    <property type="match status" value="1"/>
</dbReference>